<dbReference type="Gene3D" id="3.20.10.10">
    <property type="entry name" value="D-amino Acid Aminotransferase, subunit A, domain 2"/>
    <property type="match status" value="1"/>
</dbReference>
<evidence type="ECO:0000256" key="10">
    <source>
        <dbReference type="ARBA" id="ARBA00049229"/>
    </source>
</evidence>
<evidence type="ECO:0000313" key="14">
    <source>
        <dbReference type="Proteomes" id="UP000247099"/>
    </source>
</evidence>
<dbReference type="GO" id="GO:0046394">
    <property type="term" value="P:carboxylic acid biosynthetic process"/>
    <property type="evidence" value="ECO:0007669"/>
    <property type="project" value="UniProtKB-ARBA"/>
</dbReference>
<comment type="catalytic activity">
    <reaction evidence="8">
        <text>L-valine + 2-oxoglutarate = 3-methyl-2-oxobutanoate + L-glutamate</text>
        <dbReference type="Rhea" id="RHEA:24813"/>
        <dbReference type="ChEBI" id="CHEBI:11851"/>
        <dbReference type="ChEBI" id="CHEBI:16810"/>
        <dbReference type="ChEBI" id="CHEBI:29985"/>
        <dbReference type="ChEBI" id="CHEBI:57762"/>
        <dbReference type="EC" id="2.6.1.42"/>
    </reaction>
</comment>
<proteinExistence type="inferred from homology"/>
<evidence type="ECO:0000256" key="12">
    <source>
        <dbReference type="RuleBase" id="RU004516"/>
    </source>
</evidence>
<comment type="pathway">
    <text evidence="2">Amino-acid biosynthesis; L-isoleucine biosynthesis; L-isoleucine from 2-oxobutanoate: step 4/4.</text>
</comment>
<keyword evidence="13" id="KW-0808">Transferase</keyword>
<dbReference type="InterPro" id="IPR001544">
    <property type="entry name" value="Aminotrans_IV"/>
</dbReference>
<evidence type="ECO:0000256" key="3">
    <source>
        <dbReference type="ARBA" id="ARBA00004931"/>
    </source>
</evidence>
<evidence type="ECO:0000256" key="9">
    <source>
        <dbReference type="ARBA" id="ARBA00048798"/>
    </source>
</evidence>
<evidence type="ECO:0000256" key="11">
    <source>
        <dbReference type="RuleBase" id="RU004106"/>
    </source>
</evidence>
<dbReference type="InterPro" id="IPR050571">
    <property type="entry name" value="Class-IV_PLP-Dep_Aminotrnsfr"/>
</dbReference>
<comment type="catalytic activity">
    <reaction evidence="10">
        <text>L-leucine + 2-oxoglutarate = 4-methyl-2-oxopentanoate + L-glutamate</text>
        <dbReference type="Rhea" id="RHEA:18321"/>
        <dbReference type="ChEBI" id="CHEBI:16810"/>
        <dbReference type="ChEBI" id="CHEBI:17865"/>
        <dbReference type="ChEBI" id="CHEBI:29985"/>
        <dbReference type="ChEBI" id="CHEBI:57427"/>
        <dbReference type="EC" id="2.6.1.42"/>
    </reaction>
</comment>
<evidence type="ECO:0000256" key="1">
    <source>
        <dbReference type="ARBA" id="ARBA00001933"/>
    </source>
</evidence>
<evidence type="ECO:0000256" key="2">
    <source>
        <dbReference type="ARBA" id="ARBA00004824"/>
    </source>
</evidence>
<dbReference type="RefSeq" id="WP_110132167.1">
    <property type="nucleotide sequence ID" value="NZ_QHJQ01000014.1"/>
</dbReference>
<comment type="pathway">
    <text evidence="4">Amino-acid biosynthesis; L-leucine biosynthesis; L-leucine from 3-methyl-2-oxobutanoate: step 4/4.</text>
</comment>
<dbReference type="GO" id="GO:0004084">
    <property type="term" value="F:branched-chain-amino-acid transaminase activity"/>
    <property type="evidence" value="ECO:0007669"/>
    <property type="project" value="UniProtKB-EC"/>
</dbReference>
<comment type="caution">
    <text evidence="13">The sequence shown here is derived from an EMBL/GenBank/DDBJ whole genome shotgun (WGS) entry which is preliminary data.</text>
</comment>
<dbReference type="EC" id="2.6.1.42" evidence="6"/>
<evidence type="ECO:0000256" key="4">
    <source>
        <dbReference type="ARBA" id="ARBA00005072"/>
    </source>
</evidence>
<protein>
    <recommendedName>
        <fullName evidence="6">branched-chain-amino-acid transaminase</fullName>
        <ecNumber evidence="6">2.6.1.42</ecNumber>
    </recommendedName>
</protein>
<dbReference type="PANTHER" id="PTHR42743:SF11">
    <property type="entry name" value="AMINODEOXYCHORISMATE LYASE"/>
    <property type="match status" value="1"/>
</dbReference>
<keyword evidence="14" id="KW-1185">Reference proteome</keyword>
<evidence type="ECO:0000256" key="5">
    <source>
        <dbReference type="ARBA" id="ARBA00009320"/>
    </source>
</evidence>
<reference evidence="13 14" key="1">
    <citation type="submission" date="2018-05" db="EMBL/GenBank/DDBJ databases">
        <title>Coraliomargarita sinensis sp. nov., isolated from a marine solar saltern.</title>
        <authorList>
            <person name="Zhou L.Y."/>
        </authorList>
    </citation>
    <scope>NUCLEOTIDE SEQUENCE [LARGE SCALE GENOMIC DNA]</scope>
    <source>
        <strain evidence="13 14">WN38</strain>
    </source>
</reference>
<dbReference type="InterPro" id="IPR036038">
    <property type="entry name" value="Aminotransferase-like"/>
</dbReference>
<comment type="similarity">
    <text evidence="5 11">Belongs to the class-IV pyridoxal-phosphate-dependent aminotransferase family.</text>
</comment>
<dbReference type="InterPro" id="IPR043132">
    <property type="entry name" value="BCAT-like_C"/>
</dbReference>
<dbReference type="Pfam" id="PF01063">
    <property type="entry name" value="Aminotran_4"/>
    <property type="match status" value="1"/>
</dbReference>
<dbReference type="InterPro" id="IPR018300">
    <property type="entry name" value="Aminotrans_IV_CS"/>
</dbReference>
<evidence type="ECO:0000313" key="13">
    <source>
        <dbReference type="EMBL" id="PXA02979.1"/>
    </source>
</evidence>
<accession>A0A317ZGT3</accession>
<comment type="catalytic activity">
    <reaction evidence="9">
        <text>L-isoleucine + 2-oxoglutarate = (S)-3-methyl-2-oxopentanoate + L-glutamate</text>
        <dbReference type="Rhea" id="RHEA:24801"/>
        <dbReference type="ChEBI" id="CHEBI:16810"/>
        <dbReference type="ChEBI" id="CHEBI:29985"/>
        <dbReference type="ChEBI" id="CHEBI:35146"/>
        <dbReference type="ChEBI" id="CHEBI:58045"/>
        <dbReference type="EC" id="2.6.1.42"/>
    </reaction>
</comment>
<dbReference type="InterPro" id="IPR043131">
    <property type="entry name" value="BCAT-like_N"/>
</dbReference>
<keyword evidence="13" id="KW-0032">Aminotransferase</keyword>
<dbReference type="Proteomes" id="UP000247099">
    <property type="component" value="Unassembled WGS sequence"/>
</dbReference>
<evidence type="ECO:0000256" key="6">
    <source>
        <dbReference type="ARBA" id="ARBA00013053"/>
    </source>
</evidence>
<dbReference type="EMBL" id="QHJQ01000014">
    <property type="protein sequence ID" value="PXA02979.1"/>
    <property type="molecule type" value="Genomic_DNA"/>
</dbReference>
<dbReference type="Gene3D" id="3.30.470.10">
    <property type="match status" value="1"/>
</dbReference>
<keyword evidence="7 12" id="KW-0663">Pyridoxal phosphate</keyword>
<dbReference type="OrthoDB" id="9805628at2"/>
<evidence type="ECO:0000256" key="7">
    <source>
        <dbReference type="ARBA" id="ARBA00022898"/>
    </source>
</evidence>
<comment type="cofactor">
    <cofactor evidence="1 12">
        <name>pyridoxal 5'-phosphate</name>
        <dbReference type="ChEBI" id="CHEBI:597326"/>
    </cofactor>
</comment>
<dbReference type="PANTHER" id="PTHR42743">
    <property type="entry name" value="AMINO-ACID AMINOTRANSFERASE"/>
    <property type="match status" value="1"/>
</dbReference>
<organism evidence="13 14">
    <name type="scientific">Coraliomargarita sinensis</name>
    <dbReference type="NCBI Taxonomy" id="2174842"/>
    <lineage>
        <taxon>Bacteria</taxon>
        <taxon>Pseudomonadati</taxon>
        <taxon>Verrucomicrobiota</taxon>
        <taxon>Opitutia</taxon>
        <taxon>Puniceicoccales</taxon>
        <taxon>Coraliomargaritaceae</taxon>
        <taxon>Coraliomargarita</taxon>
    </lineage>
</organism>
<dbReference type="InParanoid" id="A0A317ZGT3"/>
<gene>
    <name evidence="13" type="ORF">DDZ13_14425</name>
</gene>
<evidence type="ECO:0000256" key="8">
    <source>
        <dbReference type="ARBA" id="ARBA00048212"/>
    </source>
</evidence>
<dbReference type="PROSITE" id="PS00770">
    <property type="entry name" value="AA_TRANSFER_CLASS_4"/>
    <property type="match status" value="1"/>
</dbReference>
<sequence length="268" mass="29610">MSAIKIIFPGELLALNPESSLFAHGFGLFETIRLRAGYLELWDGHWQRLTSSARELGIACPYDNADVLQAVRRLAAKLPIDSIVKLSLFKEGQGAKLAVYSRPVNPPPESVGLVMEGASPINEYSPLAGHKTHNYLENLLVLEAAREAGCFDCLRLNTKGEIAEGAISNLFFLRDGRLHTPSRQSGLLPGVVRQELVQGLDVQEGSYQLSDLRSADAVFLTNSSIGLQPVDWLLSRGEQFELSSRTDGHYQRMFEWLTDRISATSVKI</sequence>
<name>A0A317ZGT3_9BACT</name>
<dbReference type="SUPFAM" id="SSF56752">
    <property type="entry name" value="D-aminoacid aminotransferase-like PLP-dependent enzymes"/>
    <property type="match status" value="1"/>
</dbReference>
<dbReference type="AlphaFoldDB" id="A0A317ZGT3"/>
<comment type="pathway">
    <text evidence="3">Amino-acid biosynthesis; L-valine biosynthesis; L-valine from pyruvate: step 4/4.</text>
</comment>